<evidence type="ECO:0000259" key="2">
    <source>
        <dbReference type="Pfam" id="PF00892"/>
    </source>
</evidence>
<protein>
    <submittedName>
        <fullName evidence="3">Membrane protein</fullName>
    </submittedName>
</protein>
<dbReference type="STRING" id="442562.Rumeso_01712"/>
<dbReference type="Proteomes" id="UP000019666">
    <property type="component" value="Unassembled WGS sequence"/>
</dbReference>
<evidence type="ECO:0000313" key="4">
    <source>
        <dbReference type="Proteomes" id="UP000019666"/>
    </source>
</evidence>
<keyword evidence="4" id="KW-1185">Reference proteome</keyword>
<feature type="transmembrane region" description="Helical" evidence="1">
    <location>
        <begin position="84"/>
        <end position="102"/>
    </location>
</feature>
<dbReference type="InterPro" id="IPR037185">
    <property type="entry name" value="EmrE-like"/>
</dbReference>
<reference evidence="3 4" key="1">
    <citation type="submission" date="2013-02" db="EMBL/GenBank/DDBJ databases">
        <authorList>
            <person name="Fiebig A."/>
            <person name="Goeker M."/>
            <person name="Klenk H.-P.P."/>
        </authorList>
    </citation>
    <scope>NUCLEOTIDE SEQUENCE [LARGE SCALE GENOMIC DNA]</scope>
    <source>
        <strain evidence="3 4">DSM 19309</strain>
    </source>
</reference>
<feature type="transmembrane region" description="Helical" evidence="1">
    <location>
        <begin position="271"/>
        <end position="289"/>
    </location>
</feature>
<dbReference type="Pfam" id="PF00892">
    <property type="entry name" value="EamA"/>
    <property type="match status" value="2"/>
</dbReference>
<dbReference type="PATRIC" id="fig|442562.3.peg.1695"/>
<comment type="caution">
    <text evidence="3">The sequence shown here is derived from an EMBL/GenBank/DDBJ whole genome shotgun (WGS) entry which is preliminary data.</text>
</comment>
<feature type="domain" description="EamA" evidence="2">
    <location>
        <begin position="158"/>
        <end position="283"/>
    </location>
</feature>
<keyword evidence="1" id="KW-0812">Transmembrane</keyword>
<name>A0A017HSM1_9RHOB</name>
<keyword evidence="1" id="KW-0472">Membrane</keyword>
<dbReference type="PANTHER" id="PTHR22911">
    <property type="entry name" value="ACYL-MALONYL CONDENSING ENZYME-RELATED"/>
    <property type="match status" value="1"/>
</dbReference>
<feature type="transmembrane region" description="Helical" evidence="1">
    <location>
        <begin position="217"/>
        <end position="234"/>
    </location>
</feature>
<feature type="domain" description="EamA" evidence="2">
    <location>
        <begin position="15"/>
        <end position="147"/>
    </location>
</feature>
<feature type="transmembrane region" description="Helical" evidence="1">
    <location>
        <begin position="16"/>
        <end position="34"/>
    </location>
</feature>
<accession>A0A017HSM1</accession>
<dbReference type="InterPro" id="IPR000620">
    <property type="entry name" value="EamA_dom"/>
</dbReference>
<dbReference type="PANTHER" id="PTHR22911:SF135">
    <property type="entry name" value="BLR4310 PROTEIN"/>
    <property type="match status" value="1"/>
</dbReference>
<feature type="transmembrane region" description="Helical" evidence="1">
    <location>
        <begin position="186"/>
        <end position="211"/>
    </location>
</feature>
<dbReference type="Gene3D" id="1.10.3730.20">
    <property type="match status" value="2"/>
</dbReference>
<dbReference type="HOGENOM" id="CLU_032828_2_0_5"/>
<dbReference type="GO" id="GO:0016020">
    <property type="term" value="C:membrane"/>
    <property type="evidence" value="ECO:0007669"/>
    <property type="project" value="InterPro"/>
</dbReference>
<proteinExistence type="predicted"/>
<evidence type="ECO:0000313" key="3">
    <source>
        <dbReference type="EMBL" id="EYD76754.1"/>
    </source>
</evidence>
<sequence>MTLAGRAARMTANQRGIVLMVLGMGGFALEDMFIKLMAARLPPGEILLALGLGGFVLFGAIAARRGLWVFSRGFLHRAVLGRNLGEMLGTFGYVLAVALSPLTTTTAIFQATPLAVTMGAALFLGEHVGWRRWTAIAVGFAGVLMIVRPGSEAFVPASMFALLAVVGLSGRDLFTRRIPRSIDSMLLVAWGFGVVGLVGLAEVVVLGGAVRPDGQEVAWFAGGLASGAAGYWWLTQSTRVGELSAIMPFRYSRLLFAMVIGITVFAETPDAWTICGSALIVASGIYSLLRERARARAARESLSPASAPR</sequence>
<keyword evidence="1" id="KW-1133">Transmembrane helix</keyword>
<feature type="transmembrane region" description="Helical" evidence="1">
    <location>
        <begin position="46"/>
        <end position="63"/>
    </location>
</feature>
<organism evidence="3 4">
    <name type="scientific">Rubellimicrobium mesophilum DSM 19309</name>
    <dbReference type="NCBI Taxonomy" id="442562"/>
    <lineage>
        <taxon>Bacteria</taxon>
        <taxon>Pseudomonadati</taxon>
        <taxon>Pseudomonadota</taxon>
        <taxon>Alphaproteobacteria</taxon>
        <taxon>Rhodobacterales</taxon>
        <taxon>Roseobacteraceae</taxon>
        <taxon>Rubellimicrobium</taxon>
    </lineage>
</organism>
<feature type="transmembrane region" description="Helical" evidence="1">
    <location>
        <begin position="130"/>
        <end position="147"/>
    </location>
</feature>
<dbReference type="AlphaFoldDB" id="A0A017HSM1"/>
<dbReference type="EMBL" id="AOSK01000041">
    <property type="protein sequence ID" value="EYD76754.1"/>
    <property type="molecule type" value="Genomic_DNA"/>
</dbReference>
<evidence type="ECO:0000256" key="1">
    <source>
        <dbReference type="SAM" id="Phobius"/>
    </source>
</evidence>
<dbReference type="SUPFAM" id="SSF103481">
    <property type="entry name" value="Multidrug resistance efflux transporter EmrE"/>
    <property type="match status" value="2"/>
</dbReference>
<feature type="transmembrane region" description="Helical" evidence="1">
    <location>
        <begin position="153"/>
        <end position="174"/>
    </location>
</feature>
<gene>
    <name evidence="3" type="ORF">Rumeso_01712</name>
</gene>